<dbReference type="PANTHER" id="PTHR11426">
    <property type="entry name" value="HISTONE H3"/>
    <property type="match status" value="1"/>
</dbReference>
<dbReference type="SUPFAM" id="SSF47113">
    <property type="entry name" value="Histone-fold"/>
    <property type="match status" value="1"/>
</dbReference>
<dbReference type="GO" id="GO:0000786">
    <property type="term" value="C:nucleosome"/>
    <property type="evidence" value="ECO:0007669"/>
    <property type="project" value="InterPro"/>
</dbReference>
<evidence type="ECO:0000256" key="1">
    <source>
        <dbReference type="ARBA" id="ARBA00010343"/>
    </source>
</evidence>
<dbReference type="AlphaFoldDB" id="A0A6A3AUR9"/>
<dbReference type="PROSITE" id="PS00322">
    <property type="entry name" value="HISTONE_H3_1"/>
    <property type="match status" value="1"/>
</dbReference>
<evidence type="ECO:0000256" key="2">
    <source>
        <dbReference type="ARBA" id="ARBA00022990"/>
    </source>
</evidence>
<dbReference type="Gene3D" id="1.10.20.10">
    <property type="entry name" value="Histone, subunit A"/>
    <property type="match status" value="1"/>
</dbReference>
<dbReference type="GO" id="GO:0003677">
    <property type="term" value="F:DNA binding"/>
    <property type="evidence" value="ECO:0007669"/>
    <property type="project" value="InterPro"/>
</dbReference>
<dbReference type="PRINTS" id="PR00622">
    <property type="entry name" value="HISTONEH3"/>
</dbReference>
<feature type="compositionally biased region" description="Low complexity" evidence="3">
    <location>
        <begin position="22"/>
        <end position="33"/>
    </location>
</feature>
<dbReference type="InterPro" id="IPR009072">
    <property type="entry name" value="Histone-fold"/>
</dbReference>
<dbReference type="InterPro" id="IPR000164">
    <property type="entry name" value="Histone_H3/CENP-A"/>
</dbReference>
<evidence type="ECO:0000256" key="3">
    <source>
        <dbReference type="SAM" id="MobiDB-lite"/>
    </source>
</evidence>
<comment type="similarity">
    <text evidence="1">Belongs to the histone H3 family.</text>
</comment>
<keyword evidence="5" id="KW-1185">Reference proteome</keyword>
<feature type="region of interest" description="Disordered" evidence="3">
    <location>
        <begin position="1"/>
        <end position="43"/>
    </location>
</feature>
<feature type="compositionally biased region" description="Basic and acidic residues" evidence="3">
    <location>
        <begin position="76"/>
        <end position="85"/>
    </location>
</feature>
<feature type="region of interest" description="Disordered" evidence="3">
    <location>
        <begin position="75"/>
        <end position="96"/>
    </location>
</feature>
<dbReference type="GO" id="GO:0030527">
    <property type="term" value="F:structural constituent of chromatin"/>
    <property type="evidence" value="ECO:0007669"/>
    <property type="project" value="InterPro"/>
</dbReference>
<evidence type="ECO:0000313" key="5">
    <source>
        <dbReference type="Proteomes" id="UP000436088"/>
    </source>
</evidence>
<evidence type="ECO:0000313" key="4">
    <source>
        <dbReference type="EMBL" id="KAE8706632.1"/>
    </source>
</evidence>
<reference evidence="4" key="1">
    <citation type="submission" date="2019-09" db="EMBL/GenBank/DDBJ databases">
        <title>Draft genome information of white flower Hibiscus syriacus.</title>
        <authorList>
            <person name="Kim Y.-M."/>
        </authorList>
    </citation>
    <scope>NUCLEOTIDE SEQUENCE [LARGE SCALE GENOMIC DNA]</scope>
    <source>
        <strain evidence="4">YM2019G1</strain>
    </source>
</reference>
<proteinExistence type="inferred from homology"/>
<keyword evidence="2" id="KW-0007">Acetylation</keyword>
<dbReference type="Proteomes" id="UP000436088">
    <property type="component" value="Unassembled WGS sequence"/>
</dbReference>
<organism evidence="4 5">
    <name type="scientific">Hibiscus syriacus</name>
    <name type="common">Rose of Sharon</name>
    <dbReference type="NCBI Taxonomy" id="106335"/>
    <lineage>
        <taxon>Eukaryota</taxon>
        <taxon>Viridiplantae</taxon>
        <taxon>Streptophyta</taxon>
        <taxon>Embryophyta</taxon>
        <taxon>Tracheophyta</taxon>
        <taxon>Spermatophyta</taxon>
        <taxon>Magnoliopsida</taxon>
        <taxon>eudicotyledons</taxon>
        <taxon>Gunneridae</taxon>
        <taxon>Pentapetalae</taxon>
        <taxon>rosids</taxon>
        <taxon>malvids</taxon>
        <taxon>Malvales</taxon>
        <taxon>Malvaceae</taxon>
        <taxon>Malvoideae</taxon>
        <taxon>Hibiscus</taxon>
    </lineage>
</organism>
<gene>
    <name evidence="4" type="ORF">F3Y22_tig00110391pilonHSYRG00127</name>
</gene>
<protein>
    <submittedName>
        <fullName evidence="4">Histone H3.3</fullName>
    </submittedName>
</protein>
<sequence length="122" mass="13335">MKRHTRKGEESTGGKAPRKQLATKAARKSASTTGGVKKPHHYRPGAVALREDIQLAAHQVQYLRLRAVWGVVHRGRGSDHPKHLGEGSGGGDGVQRVEPERAVDFVIKHGWGGGKNNLNFYK</sequence>
<dbReference type="EMBL" id="VEPZ02000968">
    <property type="protein sequence ID" value="KAE8706632.1"/>
    <property type="molecule type" value="Genomic_DNA"/>
</dbReference>
<accession>A0A6A3AUR9</accession>
<dbReference type="GO" id="GO:0046982">
    <property type="term" value="F:protein heterodimerization activity"/>
    <property type="evidence" value="ECO:0007669"/>
    <property type="project" value="InterPro"/>
</dbReference>
<comment type="caution">
    <text evidence="4">The sequence shown here is derived from an EMBL/GenBank/DDBJ whole genome shotgun (WGS) entry which is preliminary data.</text>
</comment>
<name>A0A6A3AUR9_HIBSY</name>